<reference evidence="1 2" key="1">
    <citation type="submission" date="2018-11" db="EMBL/GenBank/DDBJ databases">
        <title>Genome sequencing of Paenibacillus sp. KCOM 3021 (= ChDC PVNT-B20).</title>
        <authorList>
            <person name="Kook J.-K."/>
            <person name="Park S.-N."/>
            <person name="Lim Y.K."/>
        </authorList>
    </citation>
    <scope>NUCLEOTIDE SEQUENCE [LARGE SCALE GENOMIC DNA]</scope>
    <source>
        <strain evidence="1 2">KCOM 3021</strain>
    </source>
</reference>
<dbReference type="OrthoDB" id="581789at2"/>
<dbReference type="AlphaFoldDB" id="A0A3P3TUA8"/>
<organism evidence="1 2">
    <name type="scientific">Paenibacillus oralis</name>
    <dbReference type="NCBI Taxonomy" id="2490856"/>
    <lineage>
        <taxon>Bacteria</taxon>
        <taxon>Bacillati</taxon>
        <taxon>Bacillota</taxon>
        <taxon>Bacilli</taxon>
        <taxon>Bacillales</taxon>
        <taxon>Paenibacillaceae</taxon>
        <taxon>Paenibacillus</taxon>
    </lineage>
</organism>
<dbReference type="Proteomes" id="UP000267017">
    <property type="component" value="Unassembled WGS sequence"/>
</dbReference>
<dbReference type="RefSeq" id="WP_128629644.1">
    <property type="nucleotide sequence ID" value="NZ_RRCN01000001.1"/>
</dbReference>
<dbReference type="EMBL" id="RRCN01000001">
    <property type="protein sequence ID" value="RRJ61715.1"/>
    <property type="molecule type" value="Genomic_DNA"/>
</dbReference>
<keyword evidence="2" id="KW-1185">Reference proteome</keyword>
<name>A0A3P3TUA8_9BACL</name>
<accession>A0A3P3TUA8</accession>
<gene>
    <name evidence="1" type="ORF">EHV15_01035</name>
</gene>
<protein>
    <submittedName>
        <fullName evidence="1">Uncharacterized protein</fullName>
    </submittedName>
</protein>
<evidence type="ECO:0000313" key="1">
    <source>
        <dbReference type="EMBL" id="RRJ61715.1"/>
    </source>
</evidence>
<proteinExistence type="predicted"/>
<sequence length="87" mass="10096">MNKLFTKAVIVEPRIECPTWISEKIEYKAFVILSGQSDESDVELFLTHLFLYNGIDLDRSLKDSFNALFIMIIILEYVRTAQVQIIP</sequence>
<evidence type="ECO:0000313" key="2">
    <source>
        <dbReference type="Proteomes" id="UP000267017"/>
    </source>
</evidence>
<comment type="caution">
    <text evidence="1">The sequence shown here is derived from an EMBL/GenBank/DDBJ whole genome shotgun (WGS) entry which is preliminary data.</text>
</comment>